<dbReference type="EMBL" id="JBDJAW010000013">
    <property type="protein sequence ID" value="MEN3536961.1"/>
    <property type="molecule type" value="Genomic_DNA"/>
</dbReference>
<evidence type="ECO:0000313" key="2">
    <source>
        <dbReference type="EMBL" id="MEN3536961.1"/>
    </source>
</evidence>
<dbReference type="Pfam" id="PF26136">
    <property type="entry name" value="SCO6045_C"/>
    <property type="match status" value="1"/>
</dbReference>
<feature type="domain" description="SCO6045-like C-terminal" evidence="1">
    <location>
        <begin position="15"/>
        <end position="101"/>
    </location>
</feature>
<sequence>MPEPAAARDARAALAAAQAELVAALVAGGPVPDGFDPGRLAVQARGLLAKRRGSVARAAPDLAEALGADFAGLFAAYAAGHVKPEGGSRADARDFAAWLRARGRLRGRDPGYSGRAQESL</sequence>
<accession>A0ABV0AQT2</accession>
<dbReference type="Proteomes" id="UP001447516">
    <property type="component" value="Unassembled WGS sequence"/>
</dbReference>
<proteinExistence type="predicted"/>
<evidence type="ECO:0000259" key="1">
    <source>
        <dbReference type="Pfam" id="PF26136"/>
    </source>
</evidence>
<dbReference type="RefSeq" id="WP_346226947.1">
    <property type="nucleotide sequence ID" value="NZ_JBDJAW010000013.1"/>
</dbReference>
<name>A0ABV0AQT2_9ACTN</name>
<protein>
    <recommendedName>
        <fullName evidence="1">SCO6045-like C-terminal domain-containing protein</fullName>
    </recommendedName>
</protein>
<dbReference type="InterPro" id="IPR058711">
    <property type="entry name" value="SCO6045-like_C"/>
</dbReference>
<reference evidence="2 3" key="1">
    <citation type="submission" date="2024-05" db="EMBL/GenBank/DDBJ databases">
        <title>Microbispora sp.ZYX-F-249.</title>
        <authorList>
            <person name="Xie H."/>
        </authorList>
    </citation>
    <scope>NUCLEOTIDE SEQUENCE [LARGE SCALE GENOMIC DNA]</scope>
    <source>
        <strain evidence="2 3">ZYX-F-249</strain>
    </source>
</reference>
<evidence type="ECO:0000313" key="3">
    <source>
        <dbReference type="Proteomes" id="UP001447516"/>
    </source>
</evidence>
<organism evidence="2 3">
    <name type="scientific">Microbispora maris</name>
    <dbReference type="NCBI Taxonomy" id="3144104"/>
    <lineage>
        <taxon>Bacteria</taxon>
        <taxon>Bacillati</taxon>
        <taxon>Actinomycetota</taxon>
        <taxon>Actinomycetes</taxon>
        <taxon>Streptosporangiales</taxon>
        <taxon>Streptosporangiaceae</taxon>
        <taxon>Microbispora</taxon>
    </lineage>
</organism>
<keyword evidence="3" id="KW-1185">Reference proteome</keyword>
<gene>
    <name evidence="2" type="ORF">AAH991_17750</name>
</gene>
<comment type="caution">
    <text evidence="2">The sequence shown here is derived from an EMBL/GenBank/DDBJ whole genome shotgun (WGS) entry which is preliminary data.</text>
</comment>